<feature type="domain" description="STAS" evidence="2">
    <location>
        <begin position="3"/>
        <end position="99"/>
    </location>
</feature>
<gene>
    <name evidence="3" type="ORF">EV189_0887</name>
</gene>
<sequence>MSVTTRATRRAGATVITVEGELANADVVAWRQALNEHVEAAPGPVVVDLSALSGWGTQAQAVLLQLLRHERAAGRVVSVTGLNGAVARQAHESGMTNLLIRPPGRGPGWLTGLAFPALANRARGTVPAARDHDEEPGTPALQPRATGEPPMTSTASSHRVTGTQYQRRVDLATQALVDHSELSEAVARVLAVHVLDAVDRIPERVR</sequence>
<dbReference type="Proteomes" id="UP000293638">
    <property type="component" value="Unassembled WGS sequence"/>
</dbReference>
<feature type="compositionally biased region" description="Polar residues" evidence="1">
    <location>
        <begin position="151"/>
        <end position="164"/>
    </location>
</feature>
<dbReference type="Gene3D" id="3.30.750.24">
    <property type="entry name" value="STAS domain"/>
    <property type="match status" value="1"/>
</dbReference>
<comment type="caution">
    <text evidence="3">The sequence shown here is derived from an EMBL/GenBank/DDBJ whole genome shotgun (WGS) entry which is preliminary data.</text>
</comment>
<dbReference type="Pfam" id="PF13466">
    <property type="entry name" value="STAS_2"/>
    <property type="match status" value="1"/>
</dbReference>
<dbReference type="RefSeq" id="WP_130491687.1">
    <property type="nucleotide sequence ID" value="NZ_SGXD01000001.1"/>
</dbReference>
<dbReference type="EMBL" id="SGXD01000001">
    <property type="protein sequence ID" value="RZS91640.1"/>
    <property type="molecule type" value="Genomic_DNA"/>
</dbReference>
<dbReference type="AlphaFoldDB" id="A0A4Q7NXC1"/>
<proteinExistence type="predicted"/>
<evidence type="ECO:0000259" key="2">
    <source>
        <dbReference type="PROSITE" id="PS50801"/>
    </source>
</evidence>
<dbReference type="CDD" id="cd07043">
    <property type="entry name" value="STAS_anti-anti-sigma_factors"/>
    <property type="match status" value="1"/>
</dbReference>
<dbReference type="InterPro" id="IPR046274">
    <property type="entry name" value="DUF6307"/>
</dbReference>
<reference evidence="3 4" key="1">
    <citation type="submission" date="2019-02" db="EMBL/GenBank/DDBJ databases">
        <title>Genomic Encyclopedia of Type Strains, Phase IV (KMG-IV): sequencing the most valuable type-strain genomes for metagenomic binning, comparative biology and taxonomic classification.</title>
        <authorList>
            <person name="Goeker M."/>
        </authorList>
    </citation>
    <scope>NUCLEOTIDE SEQUENCE [LARGE SCALE GENOMIC DNA]</scope>
    <source>
        <strain evidence="3 4">DSM 45622</strain>
    </source>
</reference>
<protein>
    <submittedName>
        <fullName evidence="3">Anti-anti-sigma factor</fullName>
    </submittedName>
</protein>
<accession>A0A4Q7NXC1</accession>
<evidence type="ECO:0000313" key="3">
    <source>
        <dbReference type="EMBL" id="RZS91640.1"/>
    </source>
</evidence>
<name>A0A4Q7NXC1_9ACTN</name>
<dbReference type="Pfam" id="PF19826">
    <property type="entry name" value="DUF6307"/>
    <property type="match status" value="1"/>
</dbReference>
<keyword evidence="4" id="KW-1185">Reference proteome</keyword>
<dbReference type="OrthoDB" id="3873054at2"/>
<dbReference type="SUPFAM" id="SSF52091">
    <property type="entry name" value="SpoIIaa-like"/>
    <property type="match status" value="1"/>
</dbReference>
<evidence type="ECO:0000256" key="1">
    <source>
        <dbReference type="SAM" id="MobiDB-lite"/>
    </source>
</evidence>
<dbReference type="PROSITE" id="PS50801">
    <property type="entry name" value="STAS"/>
    <property type="match status" value="1"/>
</dbReference>
<dbReference type="InterPro" id="IPR036513">
    <property type="entry name" value="STAS_dom_sf"/>
</dbReference>
<organism evidence="3 4">
    <name type="scientific">Motilibacter rhizosphaerae</name>
    <dbReference type="NCBI Taxonomy" id="598652"/>
    <lineage>
        <taxon>Bacteria</taxon>
        <taxon>Bacillati</taxon>
        <taxon>Actinomycetota</taxon>
        <taxon>Actinomycetes</taxon>
        <taxon>Motilibacterales</taxon>
        <taxon>Motilibacteraceae</taxon>
        <taxon>Motilibacter</taxon>
    </lineage>
</organism>
<evidence type="ECO:0000313" key="4">
    <source>
        <dbReference type="Proteomes" id="UP000293638"/>
    </source>
</evidence>
<feature type="region of interest" description="Disordered" evidence="1">
    <location>
        <begin position="125"/>
        <end position="164"/>
    </location>
</feature>
<dbReference type="InterPro" id="IPR002645">
    <property type="entry name" value="STAS_dom"/>
</dbReference>
<dbReference type="InterPro" id="IPR058548">
    <property type="entry name" value="MlaB-like_STAS"/>
</dbReference>